<keyword evidence="11" id="KW-0460">Magnesium</keyword>
<feature type="domain" description="Pyruvate phosphate dikinase AMP/ATP-binding" evidence="14">
    <location>
        <begin position="61"/>
        <end position="309"/>
    </location>
</feature>
<feature type="domain" description="PEP-utilising enzyme C-terminal" evidence="15">
    <location>
        <begin position="559"/>
        <end position="909"/>
    </location>
</feature>
<feature type="domain" description="PEP-utilising enzyme mobile" evidence="13">
    <location>
        <begin position="457"/>
        <end position="544"/>
    </location>
</feature>
<evidence type="ECO:0000256" key="7">
    <source>
        <dbReference type="ARBA" id="ARBA00022723"/>
    </source>
</evidence>
<keyword evidence="10" id="KW-0067">ATP-binding</keyword>
<comment type="catalytic activity">
    <reaction evidence="12">
        <text>pyruvate + phosphate + ATP = phosphoenolpyruvate + AMP + diphosphate + H(+)</text>
        <dbReference type="Rhea" id="RHEA:10756"/>
        <dbReference type="ChEBI" id="CHEBI:15361"/>
        <dbReference type="ChEBI" id="CHEBI:15378"/>
        <dbReference type="ChEBI" id="CHEBI:30616"/>
        <dbReference type="ChEBI" id="CHEBI:33019"/>
        <dbReference type="ChEBI" id="CHEBI:43474"/>
        <dbReference type="ChEBI" id="CHEBI:58702"/>
        <dbReference type="ChEBI" id="CHEBI:456215"/>
        <dbReference type="EC" id="2.7.9.1"/>
    </reaction>
</comment>
<evidence type="ECO:0000256" key="12">
    <source>
        <dbReference type="PIRNR" id="PIRNR000853"/>
    </source>
</evidence>
<keyword evidence="9" id="KW-0418">Kinase</keyword>
<evidence type="ECO:0000256" key="1">
    <source>
        <dbReference type="ARBA" id="ARBA00001946"/>
    </source>
</evidence>
<comment type="cofactor">
    <cofactor evidence="1 12">
        <name>Mg(2+)</name>
        <dbReference type="ChEBI" id="CHEBI:18420"/>
    </cofactor>
</comment>
<evidence type="ECO:0000256" key="4">
    <source>
        <dbReference type="ARBA" id="ARBA00011994"/>
    </source>
</evidence>
<proteinExistence type="inferred from homology"/>
<protein>
    <recommendedName>
        <fullName evidence="5 12">Pyruvate, phosphate dikinase</fullName>
        <ecNumber evidence="4 12">2.7.9.1</ecNumber>
    </recommendedName>
</protein>
<dbReference type="EMBL" id="JAQNDK010000005">
    <property type="protein sequence ID" value="MDC0684376.1"/>
    <property type="molecule type" value="Genomic_DNA"/>
</dbReference>
<dbReference type="Proteomes" id="UP001217485">
    <property type="component" value="Unassembled WGS sequence"/>
</dbReference>
<keyword evidence="17" id="KW-1185">Reference proteome</keyword>
<evidence type="ECO:0000256" key="9">
    <source>
        <dbReference type="ARBA" id="ARBA00022777"/>
    </source>
</evidence>
<reference evidence="16 17" key="1">
    <citation type="submission" date="2023-01" db="EMBL/GenBank/DDBJ databases">
        <title>Minimal conservation of predation-associated metabolite biosynthetic gene clusters underscores biosynthetic potential of Myxococcota including descriptions for ten novel species: Archangium lansinium sp. nov., Myxococcus landrumus sp. nov., Nannocystis bai.</title>
        <authorList>
            <person name="Ahearne A."/>
            <person name="Stevens C."/>
            <person name="Dowd S."/>
        </authorList>
    </citation>
    <scope>NUCLEOTIDE SEQUENCE [LARGE SCALE GENOMIC DNA]</scope>
    <source>
        <strain evidence="16 17">WIWO2</strain>
    </source>
</reference>
<dbReference type="PROSITE" id="PS00742">
    <property type="entry name" value="PEP_ENZYMES_2"/>
    <property type="match status" value="1"/>
</dbReference>
<dbReference type="Pfam" id="PF02896">
    <property type="entry name" value="PEP-utilizers_C"/>
    <property type="match status" value="1"/>
</dbReference>
<evidence type="ECO:0000256" key="11">
    <source>
        <dbReference type="ARBA" id="ARBA00022842"/>
    </source>
</evidence>
<keyword evidence="6 16" id="KW-0808">Transferase</keyword>
<dbReference type="Pfam" id="PF01326">
    <property type="entry name" value="PPDK_N"/>
    <property type="match status" value="2"/>
</dbReference>
<comment type="similarity">
    <text evidence="3 12">Belongs to the PEP-utilizing enzyme family.</text>
</comment>
<evidence type="ECO:0000256" key="10">
    <source>
        <dbReference type="ARBA" id="ARBA00022840"/>
    </source>
</evidence>
<comment type="caution">
    <text evidence="16">The sequence shown here is derived from an EMBL/GenBank/DDBJ whole genome shotgun (WGS) entry which is preliminary data.</text>
</comment>
<organism evidence="16 17">
    <name type="scientific">Sorangium atrum</name>
    <dbReference type="NCBI Taxonomy" id="2995308"/>
    <lineage>
        <taxon>Bacteria</taxon>
        <taxon>Pseudomonadati</taxon>
        <taxon>Myxococcota</taxon>
        <taxon>Polyangia</taxon>
        <taxon>Polyangiales</taxon>
        <taxon>Polyangiaceae</taxon>
        <taxon>Sorangium</taxon>
    </lineage>
</organism>
<dbReference type="InterPro" id="IPR008279">
    <property type="entry name" value="PEP-util_enz_mobile_dom"/>
</dbReference>
<dbReference type="Gene3D" id="3.20.20.60">
    <property type="entry name" value="Phosphoenolpyruvate-binding domains"/>
    <property type="match status" value="1"/>
</dbReference>
<evidence type="ECO:0000259" key="14">
    <source>
        <dbReference type="Pfam" id="PF01326"/>
    </source>
</evidence>
<dbReference type="InterPro" id="IPR000121">
    <property type="entry name" value="PEP_util_C"/>
</dbReference>
<feature type="domain" description="Pyruvate phosphate dikinase AMP/ATP-binding" evidence="14">
    <location>
        <begin position="338"/>
        <end position="391"/>
    </location>
</feature>
<dbReference type="NCBIfam" id="NF004531">
    <property type="entry name" value="PRK05878.1"/>
    <property type="match status" value="1"/>
</dbReference>
<keyword evidence="16" id="KW-0670">Pyruvate</keyword>
<evidence type="ECO:0000256" key="5">
    <source>
        <dbReference type="ARBA" id="ARBA00020138"/>
    </source>
</evidence>
<dbReference type="GO" id="GO:0050242">
    <property type="term" value="F:pyruvate, phosphate dikinase activity"/>
    <property type="evidence" value="ECO:0007669"/>
    <property type="project" value="UniProtKB-EC"/>
</dbReference>
<sequence>MGRSIYFFGAGQADGDAQQKDLLGGKGAGLAEMTRLGIPVPPGFTVTTEVCNAYYASGKALPAGVEDEIKAAIGRLESLRGAGFGSPEAPLLVSVRSGARASMPGMMDTILNLGLNDEIARGLARRTGSERFALDAYRRFILAYADIVLGVPRDRFEEALGRARRQAAAKLGVDATRLNSAELERKVPDSQLDPESLAALIQRQKDIVLGATGRPFPDEPYAQLWGAIGAVFDSWKNHRAQVYRKMHDIPEAWGTACTVQVMVFGNLGDDSGTGVAFTRDPSTGERRFYGEWLPNAQGEDVVAGVRTPHPLSIIGTGEGGGGVGDESSLEARMPAAYAALVEVQGKLEQHFRDVQDLEFTIQQGELFLLQCRTAKRTGRAAVRIAVEMAKEGLISQREAILRVDPGSIDQLLHPSIDPSAPKELLARGLPASPGAATGQVVFSADEAERRAGQGRAVILVRSETSPEDIHGMKAARGILTARGGMTSHAAVVARGMGKSCVAGCSAISVSQGRMAVTIYDDHGRATGTITVKDGDLITLDGGTGTVYLGAVPTIPAALSGEFEELMAWADAVRRLRVRSNADTPHDARTARNFGAEGIGLCRTEHMFFDEERIQAVREMILADGELGRRRALAKLLPFQRSDFVGVFREMAGLPVTIRLLDPPLHEFLPQDEAQLQQLSRATGVSAEDLQRKSAELAEYNPMLGHRGCRLAITSPEIYEMQARAILEAACEVAAAGIEVEPEIMIPLSMTRRELALTRALVEGVAEKVFAEKGRRVDVRFGTMIELPRAALRAGELAEEAEFFSFGTNDLTQTALGISRDDAGRFLGAYVEAGIFAKDPFQSLDVPGVGELVEIGRDRGRAARPGLKLGICGEHGGDPSSIAFFERAGLDYVSCSPFRVPIARLAAAQAALAAEAARGPRATD</sequence>
<dbReference type="InterPro" id="IPR023151">
    <property type="entry name" value="PEP_util_CS"/>
</dbReference>
<name>A0ABT5CD53_9BACT</name>
<evidence type="ECO:0000313" key="17">
    <source>
        <dbReference type="Proteomes" id="UP001217485"/>
    </source>
</evidence>
<evidence type="ECO:0000256" key="8">
    <source>
        <dbReference type="ARBA" id="ARBA00022741"/>
    </source>
</evidence>
<dbReference type="SUPFAM" id="SSF56059">
    <property type="entry name" value="Glutathione synthetase ATP-binding domain-like"/>
    <property type="match status" value="1"/>
</dbReference>
<dbReference type="Gene3D" id="3.50.30.10">
    <property type="entry name" value="Phosphohistidine domain"/>
    <property type="match status" value="1"/>
</dbReference>
<gene>
    <name evidence="16" type="primary">ppdK</name>
    <name evidence="16" type="ORF">POL72_42025</name>
</gene>
<dbReference type="Gene3D" id="3.30.1490.20">
    <property type="entry name" value="ATP-grasp fold, A domain"/>
    <property type="match status" value="1"/>
</dbReference>
<dbReference type="PROSITE" id="PS00370">
    <property type="entry name" value="PEP_ENZYMES_PHOS_SITE"/>
    <property type="match status" value="1"/>
</dbReference>
<evidence type="ECO:0000313" key="16">
    <source>
        <dbReference type="EMBL" id="MDC0684376.1"/>
    </source>
</evidence>
<dbReference type="Gene3D" id="3.30.470.20">
    <property type="entry name" value="ATP-grasp fold, B domain"/>
    <property type="match status" value="1"/>
</dbReference>
<dbReference type="SUPFAM" id="SSF52009">
    <property type="entry name" value="Phosphohistidine domain"/>
    <property type="match status" value="1"/>
</dbReference>
<dbReference type="InterPro" id="IPR018274">
    <property type="entry name" value="PEP_util_AS"/>
</dbReference>
<dbReference type="SUPFAM" id="SSF51621">
    <property type="entry name" value="Phosphoenolpyruvate/pyruvate domain"/>
    <property type="match status" value="1"/>
</dbReference>
<keyword evidence="8" id="KW-0547">Nucleotide-binding</keyword>
<dbReference type="NCBIfam" id="TIGR01828">
    <property type="entry name" value="pyru_phos_dikin"/>
    <property type="match status" value="1"/>
</dbReference>
<accession>A0ABT5CD53</accession>
<evidence type="ECO:0000256" key="2">
    <source>
        <dbReference type="ARBA" id="ARBA00003144"/>
    </source>
</evidence>
<dbReference type="Gene3D" id="1.10.189.10">
    <property type="entry name" value="Pyruvate Phosphate Dikinase, domain 2"/>
    <property type="match status" value="1"/>
</dbReference>
<dbReference type="EC" id="2.7.9.1" evidence="4 12"/>
<dbReference type="PANTHER" id="PTHR22931">
    <property type="entry name" value="PHOSPHOENOLPYRUVATE DIKINASE-RELATED"/>
    <property type="match status" value="1"/>
</dbReference>
<evidence type="ECO:0000256" key="6">
    <source>
        <dbReference type="ARBA" id="ARBA00022679"/>
    </source>
</evidence>
<keyword evidence="7" id="KW-0479">Metal-binding</keyword>
<evidence type="ECO:0000256" key="3">
    <source>
        <dbReference type="ARBA" id="ARBA00007837"/>
    </source>
</evidence>
<dbReference type="Gene3D" id="1.20.80.30">
    <property type="match status" value="1"/>
</dbReference>
<dbReference type="PIRSF" id="PIRSF000853">
    <property type="entry name" value="PPDK"/>
    <property type="match status" value="1"/>
</dbReference>
<dbReference type="InterPro" id="IPR036637">
    <property type="entry name" value="Phosphohistidine_dom_sf"/>
</dbReference>
<dbReference type="InterPro" id="IPR015813">
    <property type="entry name" value="Pyrv/PenolPyrv_kinase-like_dom"/>
</dbReference>
<evidence type="ECO:0000259" key="15">
    <source>
        <dbReference type="Pfam" id="PF02896"/>
    </source>
</evidence>
<dbReference type="RefSeq" id="WP_272102500.1">
    <property type="nucleotide sequence ID" value="NZ_JAQNDK010000005.1"/>
</dbReference>
<dbReference type="InterPro" id="IPR013815">
    <property type="entry name" value="ATP_grasp_subdomain_1"/>
</dbReference>
<dbReference type="InterPro" id="IPR040442">
    <property type="entry name" value="Pyrv_kinase-like_dom_sf"/>
</dbReference>
<dbReference type="InterPro" id="IPR002192">
    <property type="entry name" value="PPDK_AMP/ATP-bd"/>
</dbReference>
<dbReference type="Pfam" id="PF00391">
    <property type="entry name" value="PEP-utilizers"/>
    <property type="match status" value="1"/>
</dbReference>
<dbReference type="InterPro" id="IPR010121">
    <property type="entry name" value="Pyruvate_phosphate_dikinase"/>
</dbReference>
<dbReference type="PANTHER" id="PTHR22931:SF9">
    <property type="entry name" value="PYRUVATE, PHOSPHATE DIKINASE 1, CHLOROPLASTIC"/>
    <property type="match status" value="1"/>
</dbReference>
<comment type="function">
    <text evidence="2">Catalyzes the reversible phosphorylation of pyruvate and phosphate.</text>
</comment>
<evidence type="ECO:0000259" key="13">
    <source>
        <dbReference type="Pfam" id="PF00391"/>
    </source>
</evidence>